<gene>
    <name evidence="1" type="ORF">BN1080_00556</name>
</gene>
<organism evidence="1 2">
    <name type="scientific">Planococcus massiliensis</name>
    <dbReference type="NCBI Taxonomy" id="1499687"/>
    <lineage>
        <taxon>Bacteria</taxon>
        <taxon>Bacillati</taxon>
        <taxon>Bacillota</taxon>
        <taxon>Bacilli</taxon>
        <taxon>Bacillales</taxon>
        <taxon>Caryophanaceae</taxon>
        <taxon>Planococcus</taxon>
    </lineage>
</organism>
<protein>
    <submittedName>
        <fullName evidence="1">Uncharacterized protein</fullName>
    </submittedName>
</protein>
<dbReference type="EMBL" id="CCXS01000001">
    <property type="protein sequence ID" value="CEG21643.1"/>
    <property type="molecule type" value="Genomic_DNA"/>
</dbReference>
<evidence type="ECO:0000313" key="1">
    <source>
        <dbReference type="EMBL" id="CEG21643.1"/>
    </source>
</evidence>
<evidence type="ECO:0000313" key="2">
    <source>
        <dbReference type="Proteomes" id="UP000043699"/>
    </source>
</evidence>
<dbReference type="STRING" id="1499687.BN1080_00556"/>
<dbReference type="RefSeq" id="WP_052650317.1">
    <property type="nucleotide sequence ID" value="NZ_CCXS01000001.1"/>
</dbReference>
<dbReference type="AlphaFoldDB" id="A0A098EH96"/>
<dbReference type="Pfam" id="PF21845">
    <property type="entry name" value="DUF6904"/>
    <property type="match status" value="1"/>
</dbReference>
<dbReference type="InterPro" id="IPR054199">
    <property type="entry name" value="DUF6904"/>
</dbReference>
<name>A0A098EH96_9BACL</name>
<reference evidence="1 2" key="1">
    <citation type="submission" date="2014-09" db="EMBL/GenBank/DDBJ databases">
        <authorList>
            <person name="Urmite Genomes Urmite Genomes"/>
        </authorList>
    </citation>
    <scope>NUCLEOTIDE SEQUENCE [LARGE SCALE GENOMIC DNA]</scope>
    <source>
        <strain evidence="1 2">ES2</strain>
    </source>
</reference>
<proteinExistence type="predicted"/>
<dbReference type="OrthoDB" id="1999450at2"/>
<accession>A0A098EH96</accession>
<dbReference type="Proteomes" id="UP000043699">
    <property type="component" value="Unassembled WGS sequence"/>
</dbReference>
<sequence length="238" mass="27509">MLTLMNTPNHTGVKISGDYFDLDELNQAIYHVIGDEKKYYDYAGSRMRILGIAYEVRHAAQGDRNVESVFNGLHDHTKKQHGFIAPDKNIYFSTEILWPELLYAALALKEFSALHRQQAKSSEWDVHLPVIQRFQALILDCLHGQVPEEEYQAILKTFQEAPSLEDYAVQYVDFLNLKYIEMPKAQKEKTLPLIAMKIAAQDKDYAAFRNQVLAASNPEKRPIHEIRLQAEYPEDIVW</sequence>
<keyword evidence="2" id="KW-1185">Reference proteome</keyword>